<reference evidence="1 2" key="1">
    <citation type="journal article" date="2016" name="Nat. Commun.">
        <title>Thousands of microbial genomes shed light on interconnected biogeochemical processes in an aquifer system.</title>
        <authorList>
            <person name="Anantharaman K."/>
            <person name="Brown C.T."/>
            <person name="Hug L.A."/>
            <person name="Sharon I."/>
            <person name="Castelle C.J."/>
            <person name="Probst A.J."/>
            <person name="Thomas B.C."/>
            <person name="Singh A."/>
            <person name="Wilkins M.J."/>
            <person name="Karaoz U."/>
            <person name="Brodie E.L."/>
            <person name="Williams K.H."/>
            <person name="Hubbard S.S."/>
            <person name="Banfield J.F."/>
        </authorList>
    </citation>
    <scope>NUCLEOTIDE SEQUENCE [LARGE SCALE GENOMIC DNA]</scope>
</reference>
<proteinExistence type="predicted"/>
<comment type="caution">
    <text evidence="1">The sequence shown here is derived from an EMBL/GenBank/DDBJ whole genome shotgun (WGS) entry which is preliminary data.</text>
</comment>
<dbReference type="AlphaFoldDB" id="A0A1F6TFZ8"/>
<evidence type="ECO:0000313" key="1">
    <source>
        <dbReference type="EMBL" id="OGI44006.1"/>
    </source>
</evidence>
<protein>
    <submittedName>
        <fullName evidence="1">Uncharacterized protein</fullName>
    </submittedName>
</protein>
<sequence length="276" mass="31150">MGPAAVFLVSLAAILFFKQVLKGEWVIAKIGRHWITGLIAGFMVGAVPVGHADEAAVIPPSAKDPHYTDVGFFDIHICHWPDRPMFYMLLFSTTQFEHLREVEVFKPDGAALCKLDLGRYSVRKKSGNPEKRVFITQLPVGADGADGWYKARIHMADGRVYGAEDFVRVERMALPEKELSPPDAAENVVVPKELRWRAVPDARYYKVFIFDKWDDGKKVFESKLLTEPVLSLPEGVVRPGGWYAWRIHARDINEDVELGDFNHGSYTGEFQFTVAQ</sequence>
<dbReference type="STRING" id="1817758.A2150_03110"/>
<organism evidence="1 2">
    <name type="scientific">Candidatus Muproteobacteria bacterium RBG_16_64_11</name>
    <dbReference type="NCBI Taxonomy" id="1817758"/>
    <lineage>
        <taxon>Bacteria</taxon>
        <taxon>Pseudomonadati</taxon>
        <taxon>Pseudomonadota</taxon>
        <taxon>Candidatus Muproteobacteria</taxon>
    </lineage>
</organism>
<dbReference type="Proteomes" id="UP000177925">
    <property type="component" value="Unassembled WGS sequence"/>
</dbReference>
<gene>
    <name evidence="1" type="ORF">A2150_03110</name>
</gene>
<name>A0A1F6TFZ8_9PROT</name>
<evidence type="ECO:0000313" key="2">
    <source>
        <dbReference type="Proteomes" id="UP000177925"/>
    </source>
</evidence>
<accession>A0A1F6TFZ8</accession>
<dbReference type="EMBL" id="MFSS01000030">
    <property type="protein sequence ID" value="OGI44006.1"/>
    <property type="molecule type" value="Genomic_DNA"/>
</dbReference>